<organism evidence="3 4">
    <name type="scientific">Nitrospira defluvii</name>
    <dbReference type="NCBI Taxonomy" id="330214"/>
    <lineage>
        <taxon>Bacteria</taxon>
        <taxon>Pseudomonadati</taxon>
        <taxon>Nitrospirota</taxon>
        <taxon>Nitrospiria</taxon>
        <taxon>Nitrospirales</taxon>
        <taxon>Nitrospiraceae</taxon>
        <taxon>Nitrospira</taxon>
    </lineage>
</organism>
<evidence type="ECO:0000313" key="3">
    <source>
        <dbReference type="EMBL" id="CAE6704947.1"/>
    </source>
</evidence>
<accession>A0ABN7KPZ4</accession>
<comment type="caution">
    <text evidence="3">The sequence shown here is derived from an EMBL/GenBank/DDBJ whole genome shotgun (WGS) entry which is preliminary data.</text>
</comment>
<dbReference type="NCBIfam" id="TIGR02795">
    <property type="entry name" value="tol_pal_ybgF"/>
    <property type="match status" value="1"/>
</dbReference>
<feature type="signal peptide" evidence="2">
    <location>
        <begin position="1"/>
        <end position="32"/>
    </location>
</feature>
<dbReference type="EMBL" id="CAJNBJ010000001">
    <property type="protein sequence ID" value="CAE6704947.1"/>
    <property type="molecule type" value="Genomic_DNA"/>
</dbReference>
<dbReference type="InterPro" id="IPR011990">
    <property type="entry name" value="TPR-like_helical_dom_sf"/>
</dbReference>
<evidence type="ECO:0000313" key="4">
    <source>
        <dbReference type="Proteomes" id="UP000675880"/>
    </source>
</evidence>
<keyword evidence="2" id="KW-0732">Signal</keyword>
<keyword evidence="4" id="KW-1185">Reference proteome</keyword>
<evidence type="ECO:0000256" key="1">
    <source>
        <dbReference type="PROSITE-ProRule" id="PRU00339"/>
    </source>
</evidence>
<dbReference type="PROSITE" id="PS50005">
    <property type="entry name" value="TPR"/>
    <property type="match status" value="1"/>
</dbReference>
<dbReference type="Proteomes" id="UP000675880">
    <property type="component" value="Unassembled WGS sequence"/>
</dbReference>
<gene>
    <name evidence="3" type="ORF">NSPZN2_10924</name>
</gene>
<dbReference type="Gene3D" id="1.25.40.10">
    <property type="entry name" value="Tetratricopeptide repeat domain"/>
    <property type="match status" value="1"/>
</dbReference>
<proteinExistence type="predicted"/>
<reference evidence="3 4" key="1">
    <citation type="submission" date="2021-02" db="EMBL/GenBank/DDBJ databases">
        <authorList>
            <person name="Han P."/>
        </authorList>
    </citation>
    <scope>NUCLEOTIDE SEQUENCE [LARGE SCALE GENOMIC DNA]</scope>
    <source>
        <strain evidence="3">Candidatus Nitrospira sp. ZN2</strain>
    </source>
</reference>
<protein>
    <recommendedName>
        <fullName evidence="5">Tol-pal system protein YbgF</fullName>
    </recommendedName>
</protein>
<feature type="repeat" description="TPR" evidence="1">
    <location>
        <begin position="115"/>
        <end position="148"/>
    </location>
</feature>
<evidence type="ECO:0000256" key="2">
    <source>
        <dbReference type="SAM" id="SignalP"/>
    </source>
</evidence>
<keyword evidence="1" id="KW-0802">TPR repeat</keyword>
<feature type="chain" id="PRO_5047121859" description="Tol-pal system protein YbgF" evidence="2">
    <location>
        <begin position="33"/>
        <end position="173"/>
    </location>
</feature>
<dbReference type="SUPFAM" id="SSF48452">
    <property type="entry name" value="TPR-like"/>
    <property type="match status" value="1"/>
</dbReference>
<dbReference type="Pfam" id="PF13174">
    <property type="entry name" value="TPR_6"/>
    <property type="match status" value="2"/>
</dbReference>
<dbReference type="InterPro" id="IPR019734">
    <property type="entry name" value="TPR_rpt"/>
</dbReference>
<evidence type="ECO:0008006" key="5">
    <source>
        <dbReference type="Google" id="ProtNLM"/>
    </source>
</evidence>
<name>A0ABN7KPZ4_9BACT</name>
<dbReference type="InterPro" id="IPR014162">
    <property type="entry name" value="CpoB_C"/>
</dbReference>
<sequence length="173" mass="19182">MTMARFIADSLRGLTAALLLLGTLTATPNLFAATPQPPDAAHRLYDRVMEEFRHKDYPAALAGFRFFLELHGQSSLSANAQYWMGECQYRMGRHNDALASFFKLISDYPMSQKLAASTLKIGQIYTKQGDRDKAQMMYERVTGQYPDSPEAEVARKALEADAAKGEPVATGPN</sequence>